<evidence type="ECO:0000256" key="3">
    <source>
        <dbReference type="ARBA" id="ARBA00022741"/>
    </source>
</evidence>
<proteinExistence type="inferred from homology"/>
<name>A0A0P7YE66_9HYPH</name>
<dbReference type="AlphaFoldDB" id="A0A0P7YE66"/>
<dbReference type="PROSITE" id="PS50893">
    <property type="entry name" value="ABC_TRANSPORTER_2"/>
    <property type="match status" value="1"/>
</dbReference>
<keyword evidence="4 7" id="KW-0067">ATP-binding</keyword>
<dbReference type="InterPro" id="IPR027417">
    <property type="entry name" value="P-loop_NTPase"/>
</dbReference>
<dbReference type="SUPFAM" id="SSF52540">
    <property type="entry name" value="P-loop containing nucleoside triphosphate hydrolases"/>
    <property type="match status" value="1"/>
</dbReference>
<dbReference type="Pfam" id="PF00005">
    <property type="entry name" value="ABC_tran"/>
    <property type="match status" value="1"/>
</dbReference>
<keyword evidence="2" id="KW-0813">Transport</keyword>
<dbReference type="PANTHER" id="PTHR42788">
    <property type="entry name" value="TAURINE IMPORT ATP-BINDING PROTEIN-RELATED"/>
    <property type="match status" value="1"/>
</dbReference>
<organism evidence="6 8">
    <name type="scientific">Saliniramus fredricksonii</name>
    <dbReference type="NCBI Taxonomy" id="1653334"/>
    <lineage>
        <taxon>Bacteria</taxon>
        <taxon>Pseudomonadati</taxon>
        <taxon>Pseudomonadota</taxon>
        <taxon>Alphaproteobacteria</taxon>
        <taxon>Hyphomicrobiales</taxon>
        <taxon>Salinarimonadaceae</taxon>
        <taxon>Saliniramus</taxon>
    </lineage>
</organism>
<comment type="similarity">
    <text evidence="1">Belongs to the ABC transporter superfamily.</text>
</comment>
<evidence type="ECO:0000256" key="1">
    <source>
        <dbReference type="ARBA" id="ARBA00005417"/>
    </source>
</evidence>
<dbReference type="STRING" id="1653334.GA0071312_3577"/>
<dbReference type="RefSeq" id="WP_083204728.1">
    <property type="nucleotide sequence ID" value="NZ_FMBM01000003.1"/>
</dbReference>
<dbReference type="GO" id="GO:0016887">
    <property type="term" value="F:ATP hydrolysis activity"/>
    <property type="evidence" value="ECO:0007669"/>
    <property type="project" value="InterPro"/>
</dbReference>
<dbReference type="InterPro" id="IPR017871">
    <property type="entry name" value="ABC_transporter-like_CS"/>
</dbReference>
<comment type="caution">
    <text evidence="6">The sequence shown here is derived from an EMBL/GenBank/DDBJ whole genome shotgun (WGS) entry which is preliminary data.</text>
</comment>
<dbReference type="EMBL" id="FMBM01000003">
    <property type="protein sequence ID" value="SCC82571.1"/>
    <property type="molecule type" value="Genomic_DNA"/>
</dbReference>
<dbReference type="EMBL" id="LJSX01000001">
    <property type="protein sequence ID" value="KPQ12752.1"/>
    <property type="molecule type" value="Genomic_DNA"/>
</dbReference>
<keyword evidence="3" id="KW-0547">Nucleotide-binding</keyword>
<evidence type="ECO:0000313" key="6">
    <source>
        <dbReference type="EMBL" id="KPQ12752.1"/>
    </source>
</evidence>
<dbReference type="PANTHER" id="PTHR42788:SF19">
    <property type="entry name" value="ALIPHATIC SULFONATES IMPORT ATP-BINDING PROTEIN SSUB 2"/>
    <property type="match status" value="1"/>
</dbReference>
<accession>A0A0P7YE66</accession>
<dbReference type="GO" id="GO:0005524">
    <property type="term" value="F:ATP binding"/>
    <property type="evidence" value="ECO:0007669"/>
    <property type="project" value="UniProtKB-KW"/>
</dbReference>
<evidence type="ECO:0000313" key="9">
    <source>
        <dbReference type="Proteomes" id="UP000182800"/>
    </source>
</evidence>
<protein>
    <submittedName>
        <fullName evidence="6">ABC-type hydroxymethylpyrimidine uptake system ATPase component ThiZ</fullName>
    </submittedName>
    <submittedName>
        <fullName evidence="7">Hydroxymethylpyrimidine transport system ATP-binding protein</fullName>
    </submittedName>
</protein>
<dbReference type="SMART" id="SM00382">
    <property type="entry name" value="AAA"/>
    <property type="match status" value="1"/>
</dbReference>
<dbReference type="InterPro" id="IPR003593">
    <property type="entry name" value="AAA+_ATPase"/>
</dbReference>
<dbReference type="Proteomes" id="UP000050497">
    <property type="component" value="Unassembled WGS sequence"/>
</dbReference>
<evidence type="ECO:0000256" key="4">
    <source>
        <dbReference type="ARBA" id="ARBA00022840"/>
    </source>
</evidence>
<dbReference type="Proteomes" id="UP000182800">
    <property type="component" value="Unassembled WGS sequence"/>
</dbReference>
<evidence type="ECO:0000256" key="2">
    <source>
        <dbReference type="ARBA" id="ARBA00022448"/>
    </source>
</evidence>
<evidence type="ECO:0000313" key="8">
    <source>
        <dbReference type="Proteomes" id="UP000050497"/>
    </source>
</evidence>
<reference evidence="6 8" key="1">
    <citation type="submission" date="2015-09" db="EMBL/GenBank/DDBJ databases">
        <title>Identification and resolution of microdiversity through metagenomic sequencing of parallel consortia.</title>
        <authorList>
            <person name="Nelson W.C."/>
            <person name="Romine M.F."/>
            <person name="Lindemann S.R."/>
        </authorList>
    </citation>
    <scope>NUCLEOTIDE SEQUENCE [LARGE SCALE GENOMIC DNA]</scope>
    <source>
        <strain evidence="6">HL-109</strain>
    </source>
</reference>
<dbReference type="Gene3D" id="3.40.50.300">
    <property type="entry name" value="P-loop containing nucleotide triphosphate hydrolases"/>
    <property type="match status" value="1"/>
</dbReference>
<keyword evidence="9" id="KW-1185">Reference proteome</keyword>
<sequence>MSGASVQMKTGAGAASAPGITLAGEGYSGEALLFAPLTLTLPAGRWTGLLGASGVGKSTLLRVIAGLETGVRFVGEVRVSDGLPLSGRVALMAQSDLLVPWRDILGNVTIGATLRGARADRDRAMALLERVGLADHAHKRPHMLSGGQRQRAALARTLMEDRPVILLDEPFSALDARMRAQMQELAGALLTGRTVLLVTHEPAEAARLSHAAWLMHARGLEALELPQTPPVRDLEDPAFLSAQAALFRRLRARDPGVPERAGEGA</sequence>
<reference evidence="7 9" key="2">
    <citation type="submission" date="2016-08" db="EMBL/GenBank/DDBJ databases">
        <authorList>
            <person name="Varghese N."/>
            <person name="Submissions Spin"/>
        </authorList>
    </citation>
    <scope>NUCLEOTIDE SEQUENCE [LARGE SCALE GENOMIC DNA]</scope>
    <source>
        <strain evidence="7 9">HL-109</strain>
    </source>
</reference>
<evidence type="ECO:0000313" key="7">
    <source>
        <dbReference type="EMBL" id="SCC82571.1"/>
    </source>
</evidence>
<dbReference type="PROSITE" id="PS00211">
    <property type="entry name" value="ABC_TRANSPORTER_1"/>
    <property type="match status" value="1"/>
</dbReference>
<evidence type="ECO:0000259" key="5">
    <source>
        <dbReference type="PROSITE" id="PS50893"/>
    </source>
</evidence>
<gene>
    <name evidence="6" type="primary">thiZ</name>
    <name evidence="7" type="ORF">GA0071312_3577</name>
    <name evidence="6" type="ORF">HLUCCO17_01260</name>
</gene>
<dbReference type="InterPro" id="IPR003439">
    <property type="entry name" value="ABC_transporter-like_ATP-bd"/>
</dbReference>
<feature type="domain" description="ABC transporter" evidence="5">
    <location>
        <begin position="15"/>
        <end position="242"/>
    </location>
</feature>
<dbReference type="InterPro" id="IPR050166">
    <property type="entry name" value="ABC_transporter_ATP-bind"/>
</dbReference>